<comment type="caution">
    <text evidence="7">The sequence shown here is derived from an EMBL/GenBank/DDBJ whole genome shotgun (WGS) entry which is preliminary data.</text>
</comment>
<evidence type="ECO:0000256" key="2">
    <source>
        <dbReference type="ARBA" id="ARBA00010370"/>
    </source>
</evidence>
<evidence type="ECO:0000259" key="6">
    <source>
        <dbReference type="PROSITE" id="PS51412"/>
    </source>
</evidence>
<evidence type="ECO:0000256" key="5">
    <source>
        <dbReference type="ARBA" id="ARBA00023049"/>
    </source>
</evidence>
<feature type="domain" description="MACPF" evidence="6">
    <location>
        <begin position="2"/>
        <end position="315"/>
    </location>
</feature>
<accession>A0A8J7Q621</accession>
<organism evidence="7 8">
    <name type="scientific">Acanthopleuribacter pedis</name>
    <dbReference type="NCBI Taxonomy" id="442870"/>
    <lineage>
        <taxon>Bacteria</taxon>
        <taxon>Pseudomonadati</taxon>
        <taxon>Acidobacteriota</taxon>
        <taxon>Holophagae</taxon>
        <taxon>Acanthopleuribacterales</taxon>
        <taxon>Acanthopleuribacteraceae</taxon>
        <taxon>Acanthopleuribacter</taxon>
    </lineage>
</organism>
<dbReference type="InterPro" id="IPR018487">
    <property type="entry name" value="Hemopexin-like_repeat"/>
</dbReference>
<keyword evidence="8" id="KW-1185">Reference proteome</keyword>
<reference evidence="7" key="1">
    <citation type="submission" date="2021-03" db="EMBL/GenBank/DDBJ databases">
        <authorList>
            <person name="Wang G."/>
        </authorList>
    </citation>
    <scope>NUCLEOTIDE SEQUENCE</scope>
    <source>
        <strain evidence="7">KCTC 12899</strain>
    </source>
</reference>
<dbReference type="Proteomes" id="UP000664417">
    <property type="component" value="Unassembled WGS sequence"/>
</dbReference>
<evidence type="ECO:0000256" key="3">
    <source>
        <dbReference type="ARBA" id="ARBA00022729"/>
    </source>
</evidence>
<dbReference type="PANTHER" id="PTHR10201:SF291">
    <property type="entry name" value="MATRIX METALLOPROTEINASE 1, ISOFORM C-RELATED"/>
    <property type="match status" value="1"/>
</dbReference>
<name>A0A8J7Q621_9BACT</name>
<dbReference type="InterPro" id="IPR036375">
    <property type="entry name" value="Hemopexin-like_dom_sf"/>
</dbReference>
<dbReference type="SMART" id="SM00120">
    <property type="entry name" value="HX"/>
    <property type="match status" value="4"/>
</dbReference>
<dbReference type="PROSITE" id="PS51642">
    <property type="entry name" value="HEMOPEXIN_2"/>
    <property type="match status" value="3"/>
</dbReference>
<dbReference type="Pfam" id="PF00045">
    <property type="entry name" value="Hemopexin"/>
    <property type="match status" value="3"/>
</dbReference>
<dbReference type="SUPFAM" id="SSF50923">
    <property type="entry name" value="Hemopexin-like domain"/>
    <property type="match status" value="1"/>
</dbReference>
<evidence type="ECO:0000256" key="1">
    <source>
        <dbReference type="ARBA" id="ARBA00001947"/>
    </source>
</evidence>
<dbReference type="InterPro" id="IPR000585">
    <property type="entry name" value="Hemopexin-like_dom"/>
</dbReference>
<dbReference type="Gene3D" id="2.110.10.10">
    <property type="entry name" value="Hemopexin-like domain"/>
    <property type="match status" value="2"/>
</dbReference>
<dbReference type="GO" id="GO:0030574">
    <property type="term" value="P:collagen catabolic process"/>
    <property type="evidence" value="ECO:0007669"/>
    <property type="project" value="TreeGrafter"/>
</dbReference>
<dbReference type="SMART" id="SM00457">
    <property type="entry name" value="MACPF"/>
    <property type="match status" value="1"/>
</dbReference>
<dbReference type="GO" id="GO:0030198">
    <property type="term" value="P:extracellular matrix organization"/>
    <property type="evidence" value="ECO:0007669"/>
    <property type="project" value="TreeGrafter"/>
</dbReference>
<dbReference type="AlphaFoldDB" id="A0A8J7Q621"/>
<dbReference type="EMBL" id="JAFREP010000007">
    <property type="protein sequence ID" value="MBO1318807.1"/>
    <property type="molecule type" value="Genomic_DNA"/>
</dbReference>
<dbReference type="GO" id="GO:0004222">
    <property type="term" value="F:metalloendopeptidase activity"/>
    <property type="evidence" value="ECO:0007669"/>
    <property type="project" value="TreeGrafter"/>
</dbReference>
<protein>
    <recommendedName>
        <fullName evidence="6">MACPF domain-containing protein</fullName>
    </recommendedName>
</protein>
<dbReference type="PROSITE" id="PS51412">
    <property type="entry name" value="MACPF_2"/>
    <property type="match status" value="1"/>
</dbReference>
<sequence>MSDTVSTTPSQQMVPGIELIGRGLCLWPGQPYELKAHVWRLGEQLKQFSCVDTGLCYGVPDNIEVNPSPPMPNNAALGQTQISESFEHLSKQLEVDSTVAAEAGSFSVDMNASQIAQLKTDEKVSYAVNQNFIPLYEIYIPDLYTLDDAIFDIDIPVPFDPKHKREYDRFFNRFGTHAVKRVWVGGRAMITLVMRESSQVSSNEIRQGLNMKTTTGSVSEQEHLSEVRENLKSNSDVVVIGEGGDKLKLGALRSLSQEGFDAWVASIKDNPKVIEMELVGIWNLIGDPDKAQALSKAYHRAVTFEEISSLFFKDNDLFIVRGSVYSRYDLEKNKVEETGDYSTLWPDMPDRLHFDASFTWHKNDPGPAHRRNRIYFFKGREFFSFNMDDNAIEPGYPKQINALDEYGNPYWPGLELGHIDAAVNWGDGTAYLFSGGQYVRIDLTDGSVDESYPRPLQPYWAGLPFERIDAVDTWNGNKCYFFRDNAYVRFDMTEYRVDPGYPKYLRGSYVEDWRIE</sequence>
<keyword evidence="5" id="KW-0645">Protease</keyword>
<gene>
    <name evidence="7" type="ORF">J3U88_10065</name>
</gene>
<keyword evidence="4" id="KW-0677">Repeat</keyword>
<keyword evidence="5" id="KW-0378">Hydrolase</keyword>
<comment type="cofactor">
    <cofactor evidence="1">
        <name>Zn(2+)</name>
        <dbReference type="ChEBI" id="CHEBI:29105"/>
    </cofactor>
</comment>
<evidence type="ECO:0000313" key="7">
    <source>
        <dbReference type="EMBL" id="MBO1318807.1"/>
    </source>
</evidence>
<evidence type="ECO:0000313" key="8">
    <source>
        <dbReference type="Proteomes" id="UP000664417"/>
    </source>
</evidence>
<comment type="similarity">
    <text evidence="2">Belongs to the peptidase M10A family.</text>
</comment>
<dbReference type="Pfam" id="PF01823">
    <property type="entry name" value="MACPF"/>
    <property type="match status" value="1"/>
</dbReference>
<keyword evidence="5" id="KW-0482">Metalloprotease</keyword>
<dbReference type="RefSeq" id="WP_207858573.1">
    <property type="nucleotide sequence ID" value="NZ_JAFREP010000007.1"/>
</dbReference>
<evidence type="ECO:0000256" key="4">
    <source>
        <dbReference type="ARBA" id="ARBA00022737"/>
    </source>
</evidence>
<proteinExistence type="inferred from homology"/>
<dbReference type="CDD" id="cd00094">
    <property type="entry name" value="HX"/>
    <property type="match status" value="1"/>
</dbReference>
<dbReference type="InterPro" id="IPR020864">
    <property type="entry name" value="MACPF"/>
</dbReference>
<dbReference type="PANTHER" id="PTHR10201">
    <property type="entry name" value="MATRIX METALLOPROTEINASE"/>
    <property type="match status" value="1"/>
</dbReference>
<keyword evidence="3" id="KW-0732">Signal</keyword>